<dbReference type="Gene3D" id="2.10.50.10">
    <property type="entry name" value="Tumor Necrosis Factor Receptor, subunit A, domain 2"/>
    <property type="match status" value="2"/>
</dbReference>
<dbReference type="GO" id="GO:0035631">
    <property type="term" value="C:CD40 receptor complex"/>
    <property type="evidence" value="ECO:0007669"/>
    <property type="project" value="TreeGrafter"/>
</dbReference>
<reference evidence="4" key="1">
    <citation type="submission" date="2020-06" db="EMBL/GenBank/DDBJ databases">
        <authorList>
            <consortium name="Wellcome Sanger Institute Data Sharing"/>
        </authorList>
    </citation>
    <scope>NUCLEOTIDE SEQUENCE [LARGE SCALE GENOMIC DNA]</scope>
</reference>
<feature type="signal peptide" evidence="2">
    <location>
        <begin position="1"/>
        <end position="17"/>
    </location>
</feature>
<reference evidence="4" key="2">
    <citation type="submission" date="2025-08" db="UniProtKB">
        <authorList>
            <consortium name="Ensembl"/>
        </authorList>
    </citation>
    <scope>IDENTIFICATION</scope>
</reference>
<reference evidence="4" key="3">
    <citation type="submission" date="2025-09" db="UniProtKB">
        <authorList>
            <consortium name="Ensembl"/>
        </authorList>
    </citation>
    <scope>IDENTIFICATION</scope>
</reference>
<keyword evidence="2" id="KW-0732">Signal</keyword>
<dbReference type="GO" id="GO:0002768">
    <property type="term" value="P:immune response-regulating cell surface receptor signaling pathway"/>
    <property type="evidence" value="ECO:0007669"/>
    <property type="project" value="TreeGrafter"/>
</dbReference>
<evidence type="ECO:0000313" key="5">
    <source>
        <dbReference type="Proteomes" id="UP000694680"/>
    </source>
</evidence>
<feature type="region of interest" description="Disordered" evidence="1">
    <location>
        <begin position="214"/>
        <end position="274"/>
    </location>
</feature>
<accession>A0A8C5NDY7</accession>
<dbReference type="AlphaFoldDB" id="A0A8C5NDY7"/>
<dbReference type="InterPro" id="IPR052135">
    <property type="entry name" value="TNFRSF5"/>
</dbReference>
<dbReference type="CDD" id="cd13422">
    <property type="entry name" value="TNFRSF5_teleost"/>
    <property type="match status" value="1"/>
</dbReference>
<protein>
    <submittedName>
        <fullName evidence="4">Tumor necrosis factor receptor superfamily member 5-like</fullName>
    </submittedName>
</protein>
<keyword evidence="5" id="KW-1185">Reference proteome</keyword>
<feature type="chain" id="PRO_5045905934" evidence="2">
    <location>
        <begin position="18"/>
        <end position="274"/>
    </location>
</feature>
<evidence type="ECO:0000256" key="2">
    <source>
        <dbReference type="SAM" id="SignalP"/>
    </source>
</evidence>
<dbReference type="Ensembl" id="ENSGWIT00000052226.1">
    <property type="protein sequence ID" value="ENSGWIP00000048289.1"/>
    <property type="gene ID" value="ENSGWIG00000023686.1"/>
</dbReference>
<evidence type="ECO:0000313" key="4">
    <source>
        <dbReference type="Ensembl" id="ENSGWIP00000048289.1"/>
    </source>
</evidence>
<gene>
    <name evidence="4" type="primary">cd40</name>
</gene>
<organism evidence="4 5">
    <name type="scientific">Gouania willdenowi</name>
    <name type="common">Blunt-snouted clingfish</name>
    <name type="synonym">Lepadogaster willdenowi</name>
    <dbReference type="NCBI Taxonomy" id="441366"/>
    <lineage>
        <taxon>Eukaryota</taxon>
        <taxon>Metazoa</taxon>
        <taxon>Chordata</taxon>
        <taxon>Craniata</taxon>
        <taxon>Vertebrata</taxon>
        <taxon>Euteleostomi</taxon>
        <taxon>Actinopterygii</taxon>
        <taxon>Neopterygii</taxon>
        <taxon>Teleostei</taxon>
        <taxon>Neoteleostei</taxon>
        <taxon>Acanthomorphata</taxon>
        <taxon>Ovalentaria</taxon>
        <taxon>Blenniimorphae</taxon>
        <taxon>Blenniiformes</taxon>
        <taxon>Gobiesocoidei</taxon>
        <taxon>Gobiesocidae</taxon>
        <taxon>Gobiesocinae</taxon>
        <taxon>Gouania</taxon>
    </lineage>
</organism>
<dbReference type="InterPro" id="IPR034053">
    <property type="entry name" value="TNFRSF5_N_teleost"/>
</dbReference>
<dbReference type="PANTHER" id="PTHR46875:SF3">
    <property type="entry name" value="CD40 MOLECULE, TNF RECEPTOR SUPERFAMILY MEMBER 5"/>
    <property type="match status" value="1"/>
</dbReference>
<proteinExistence type="predicted"/>
<feature type="compositionally biased region" description="Polar residues" evidence="1">
    <location>
        <begin position="265"/>
        <end position="274"/>
    </location>
</feature>
<dbReference type="PANTHER" id="PTHR46875">
    <property type="entry name" value="TUMOR NECROSIS FACTOR RECEPTOR SUPERFAMILY MEMBER 5"/>
    <property type="match status" value="1"/>
</dbReference>
<sequence length="274" mass="30376">MNSFPSFCVHLLTCTAAQFHCDPLTEYEIDDRCCLKCGPGTHMTTSASCEDPDCVECAENEYQETYTYATRCKRQPYCDPNRNFRTSIHSSKNTRAVCMCELGFHCSSDECLTCVPHTACEPGFGAQPKGNHSQDTVCEKCLHGTFSNENSWDGVCHKWTTCEEGYDVVEKGSDVLDNKCGEFLFLTDQHQHVIDTNTVSGFHCVEAPVAEKEQLQSEAQNGGITSPEEDQYEDGDKPSSPEGVRTENGNLVTQEDGKSDILSWPESQTTEATV</sequence>
<feature type="domain" description="TNFR-Cys" evidence="3">
    <location>
        <begin position="141"/>
        <end position="180"/>
    </location>
</feature>
<dbReference type="Proteomes" id="UP000694680">
    <property type="component" value="Chromosome 7"/>
</dbReference>
<dbReference type="SMART" id="SM00208">
    <property type="entry name" value="TNFR"/>
    <property type="match status" value="2"/>
</dbReference>
<evidence type="ECO:0000256" key="1">
    <source>
        <dbReference type="SAM" id="MobiDB-lite"/>
    </source>
</evidence>
<dbReference type="GO" id="GO:0009897">
    <property type="term" value="C:external side of plasma membrane"/>
    <property type="evidence" value="ECO:0007669"/>
    <property type="project" value="TreeGrafter"/>
</dbReference>
<evidence type="ECO:0000259" key="3">
    <source>
        <dbReference type="SMART" id="SM00208"/>
    </source>
</evidence>
<feature type="domain" description="TNFR-Cys" evidence="3">
    <location>
        <begin position="100"/>
        <end position="138"/>
    </location>
</feature>
<dbReference type="InterPro" id="IPR001368">
    <property type="entry name" value="TNFR/NGFR_Cys_rich_reg"/>
</dbReference>
<dbReference type="SUPFAM" id="SSF57586">
    <property type="entry name" value="TNF receptor-like"/>
    <property type="match status" value="2"/>
</dbReference>
<name>A0A8C5NDY7_GOUWI</name>